<feature type="non-terminal residue" evidence="3">
    <location>
        <position position="55"/>
    </location>
</feature>
<keyword evidence="1" id="KW-0732">Signal</keyword>
<dbReference type="OMA" id="TKVWIRS"/>
<gene>
    <name evidence="3" type="ORF">WOLCODRAFT_36190</name>
</gene>
<dbReference type="AlphaFoldDB" id="A0A2H3IW97"/>
<feature type="signal peptide" evidence="1">
    <location>
        <begin position="1"/>
        <end position="17"/>
    </location>
</feature>
<proteinExistence type="predicted"/>
<evidence type="ECO:0000259" key="2">
    <source>
        <dbReference type="Pfam" id="PF05699"/>
    </source>
</evidence>
<evidence type="ECO:0000256" key="1">
    <source>
        <dbReference type="SAM" id="SignalP"/>
    </source>
</evidence>
<dbReference type="InterPro" id="IPR008906">
    <property type="entry name" value="HATC_C_dom"/>
</dbReference>
<dbReference type="STRING" id="742152.A0A2H3IW97"/>
<protein>
    <recommendedName>
        <fullName evidence="2">HAT C-terminal dimerisation domain-containing protein</fullName>
    </recommendedName>
</protein>
<dbReference type="EMBL" id="KB467831">
    <property type="protein sequence ID" value="PCH34260.1"/>
    <property type="molecule type" value="Genomic_DNA"/>
</dbReference>
<feature type="domain" description="HAT C-terminal dimerisation" evidence="2">
    <location>
        <begin position="4"/>
        <end position="53"/>
    </location>
</feature>
<dbReference type="Pfam" id="PF05699">
    <property type="entry name" value="Dimer_Tnp_hAT"/>
    <property type="match status" value="1"/>
</dbReference>
<evidence type="ECO:0000313" key="4">
    <source>
        <dbReference type="Proteomes" id="UP000218811"/>
    </source>
</evidence>
<dbReference type="SUPFAM" id="SSF53098">
    <property type="entry name" value="Ribonuclease H-like"/>
    <property type="match status" value="1"/>
</dbReference>
<name>A0A2H3IW97_WOLCO</name>
<accession>A0A2H3IW97</accession>
<dbReference type="GO" id="GO:0046983">
    <property type="term" value="F:protein dimerization activity"/>
    <property type="evidence" value="ECO:0007669"/>
    <property type="project" value="InterPro"/>
</dbReference>
<feature type="non-terminal residue" evidence="3">
    <location>
        <position position="1"/>
    </location>
</feature>
<reference evidence="3 4" key="1">
    <citation type="journal article" date="2012" name="Science">
        <title>The Paleozoic origin of enzymatic lignin decomposition reconstructed from 31 fungal genomes.</title>
        <authorList>
            <person name="Floudas D."/>
            <person name="Binder M."/>
            <person name="Riley R."/>
            <person name="Barry K."/>
            <person name="Blanchette R.A."/>
            <person name="Henrissat B."/>
            <person name="Martinez A.T."/>
            <person name="Otillar R."/>
            <person name="Spatafora J.W."/>
            <person name="Yadav J.S."/>
            <person name="Aerts A."/>
            <person name="Benoit I."/>
            <person name="Boyd A."/>
            <person name="Carlson A."/>
            <person name="Copeland A."/>
            <person name="Coutinho P.M."/>
            <person name="de Vries R.P."/>
            <person name="Ferreira P."/>
            <person name="Findley K."/>
            <person name="Foster B."/>
            <person name="Gaskell J."/>
            <person name="Glotzer D."/>
            <person name="Gorecki P."/>
            <person name="Heitman J."/>
            <person name="Hesse C."/>
            <person name="Hori C."/>
            <person name="Igarashi K."/>
            <person name="Jurgens J.A."/>
            <person name="Kallen N."/>
            <person name="Kersten P."/>
            <person name="Kohler A."/>
            <person name="Kuees U."/>
            <person name="Kumar T.K.A."/>
            <person name="Kuo A."/>
            <person name="LaButti K."/>
            <person name="Larrondo L.F."/>
            <person name="Lindquist E."/>
            <person name="Ling A."/>
            <person name="Lombard V."/>
            <person name="Lucas S."/>
            <person name="Lundell T."/>
            <person name="Martin R."/>
            <person name="McLaughlin D.J."/>
            <person name="Morgenstern I."/>
            <person name="Morin E."/>
            <person name="Murat C."/>
            <person name="Nagy L.G."/>
            <person name="Nolan M."/>
            <person name="Ohm R.A."/>
            <person name="Patyshakuliyeva A."/>
            <person name="Rokas A."/>
            <person name="Ruiz-Duenas F.J."/>
            <person name="Sabat G."/>
            <person name="Salamov A."/>
            <person name="Samejima M."/>
            <person name="Schmutz J."/>
            <person name="Slot J.C."/>
            <person name="St John F."/>
            <person name="Stenlid J."/>
            <person name="Sun H."/>
            <person name="Sun S."/>
            <person name="Syed K."/>
            <person name="Tsang A."/>
            <person name="Wiebenga A."/>
            <person name="Young D."/>
            <person name="Pisabarro A."/>
            <person name="Eastwood D.C."/>
            <person name="Martin F."/>
            <person name="Cullen D."/>
            <person name="Grigoriev I.V."/>
            <person name="Hibbett D.S."/>
        </authorList>
    </citation>
    <scope>NUCLEOTIDE SEQUENCE [LARGE SCALE GENOMIC DNA]</scope>
    <source>
        <strain evidence="3 4">MD-104</strain>
    </source>
</reference>
<dbReference type="InterPro" id="IPR012337">
    <property type="entry name" value="RNaseH-like_sf"/>
</dbReference>
<sequence>HACHFPVLSHIARDVLAILGVSISVECLFSSSKHTLSDARSSMTAQSASIMVVTR</sequence>
<feature type="chain" id="PRO_5013870828" description="HAT C-terminal dimerisation domain-containing protein" evidence="1">
    <location>
        <begin position="18"/>
        <end position="55"/>
    </location>
</feature>
<dbReference type="Proteomes" id="UP000218811">
    <property type="component" value="Unassembled WGS sequence"/>
</dbReference>
<evidence type="ECO:0000313" key="3">
    <source>
        <dbReference type="EMBL" id="PCH34260.1"/>
    </source>
</evidence>
<dbReference type="OrthoDB" id="3264316at2759"/>
<organism evidence="3 4">
    <name type="scientific">Wolfiporia cocos (strain MD-104)</name>
    <name type="common">Brown rot fungus</name>
    <dbReference type="NCBI Taxonomy" id="742152"/>
    <lineage>
        <taxon>Eukaryota</taxon>
        <taxon>Fungi</taxon>
        <taxon>Dikarya</taxon>
        <taxon>Basidiomycota</taxon>
        <taxon>Agaricomycotina</taxon>
        <taxon>Agaricomycetes</taxon>
        <taxon>Polyporales</taxon>
        <taxon>Phaeolaceae</taxon>
        <taxon>Wolfiporia</taxon>
    </lineage>
</organism>
<keyword evidence="4" id="KW-1185">Reference proteome</keyword>